<dbReference type="PROSITE" id="PS50893">
    <property type="entry name" value="ABC_TRANSPORTER_2"/>
    <property type="match status" value="1"/>
</dbReference>
<dbReference type="InterPro" id="IPR003593">
    <property type="entry name" value="AAA+_ATPase"/>
</dbReference>
<dbReference type="PANTHER" id="PTHR24220">
    <property type="entry name" value="IMPORT ATP-BINDING PROTEIN"/>
    <property type="match status" value="1"/>
</dbReference>
<dbReference type="InterPro" id="IPR017871">
    <property type="entry name" value="ABC_transporter-like_CS"/>
</dbReference>
<keyword evidence="3" id="KW-1003">Cell membrane</keyword>
<keyword evidence="8" id="KW-1185">Reference proteome</keyword>
<dbReference type="SUPFAM" id="SSF52540">
    <property type="entry name" value="P-loop containing nucleoside triphosphate hydrolases"/>
    <property type="match status" value="1"/>
</dbReference>
<dbReference type="Pfam" id="PF00005">
    <property type="entry name" value="ABC_tran"/>
    <property type="match status" value="1"/>
</dbReference>
<dbReference type="CDD" id="cd03255">
    <property type="entry name" value="ABC_MJ0796_LolCDE_FtsE"/>
    <property type="match status" value="1"/>
</dbReference>
<reference evidence="8" key="1">
    <citation type="journal article" date="2019" name="Int. J. Syst. Evol. Microbiol.">
        <title>The Global Catalogue of Microorganisms (GCM) 10K type strain sequencing project: providing services to taxonomists for standard genome sequencing and annotation.</title>
        <authorList>
            <consortium name="The Broad Institute Genomics Platform"/>
            <consortium name="The Broad Institute Genome Sequencing Center for Infectious Disease"/>
            <person name="Wu L."/>
            <person name="Ma J."/>
        </authorList>
    </citation>
    <scope>NUCLEOTIDE SEQUENCE [LARGE SCALE GENOMIC DNA]</scope>
    <source>
        <strain evidence="8">NBRC 110044</strain>
    </source>
</reference>
<protein>
    <submittedName>
        <fullName evidence="7">ABC transporter ATP-binding protein</fullName>
    </submittedName>
</protein>
<dbReference type="RefSeq" id="WP_284194837.1">
    <property type="nucleotide sequence ID" value="NZ_BSOG01000001.1"/>
</dbReference>
<keyword evidence="4" id="KW-0547">Nucleotide-binding</keyword>
<evidence type="ECO:0000256" key="1">
    <source>
        <dbReference type="ARBA" id="ARBA00005417"/>
    </source>
</evidence>
<dbReference type="Gene3D" id="3.40.50.300">
    <property type="entry name" value="P-loop containing nucleotide triphosphate hydrolases"/>
    <property type="match status" value="1"/>
</dbReference>
<evidence type="ECO:0000256" key="4">
    <source>
        <dbReference type="ARBA" id="ARBA00022741"/>
    </source>
</evidence>
<comment type="caution">
    <text evidence="7">The sequence shown here is derived from an EMBL/GenBank/DDBJ whole genome shotgun (WGS) entry which is preliminary data.</text>
</comment>
<dbReference type="InterPro" id="IPR027417">
    <property type="entry name" value="P-loop_NTPase"/>
</dbReference>
<dbReference type="Proteomes" id="UP001156706">
    <property type="component" value="Unassembled WGS sequence"/>
</dbReference>
<keyword evidence="5 7" id="KW-0067">ATP-binding</keyword>
<dbReference type="EMBL" id="BSOG01000001">
    <property type="protein sequence ID" value="GLR11694.1"/>
    <property type="molecule type" value="Genomic_DNA"/>
</dbReference>
<dbReference type="InterPro" id="IPR003439">
    <property type="entry name" value="ABC_transporter-like_ATP-bd"/>
</dbReference>
<dbReference type="GO" id="GO:0005524">
    <property type="term" value="F:ATP binding"/>
    <property type="evidence" value="ECO:0007669"/>
    <property type="project" value="UniProtKB-KW"/>
</dbReference>
<sequence>MRATPDFLHSESSTTGSPILAAQGLSKQVGFDHETLTILDDVSFSLSPGSTLAIVGASGSGKSTLLGLLAGLDSPTKGSVTLAGHTLGQLDEDGRARLRAEHVGFVFQSFQLLPALTALDNVALPLELNGHKEARREAQALLERVGLGSRVQHRPKELSGGEQQRVALARAFVTRPKLLFADEPTGNLDTQTGERIIDLLFSLNSESGTTLVLVTHDERLAARCGARLRLAGGQVIERDGV</sequence>
<evidence type="ECO:0000313" key="7">
    <source>
        <dbReference type="EMBL" id="GLR11694.1"/>
    </source>
</evidence>
<feature type="domain" description="ABC transporter" evidence="6">
    <location>
        <begin position="20"/>
        <end position="241"/>
    </location>
</feature>
<evidence type="ECO:0000259" key="6">
    <source>
        <dbReference type="PROSITE" id="PS50893"/>
    </source>
</evidence>
<evidence type="ECO:0000256" key="3">
    <source>
        <dbReference type="ARBA" id="ARBA00022475"/>
    </source>
</evidence>
<comment type="similarity">
    <text evidence="1">Belongs to the ABC transporter superfamily.</text>
</comment>
<dbReference type="PROSITE" id="PS00211">
    <property type="entry name" value="ABC_TRANSPORTER_1"/>
    <property type="match status" value="1"/>
</dbReference>
<dbReference type="InterPro" id="IPR015854">
    <property type="entry name" value="ABC_transpr_LolD-like"/>
</dbReference>
<name>A0ABQ5YA63_9NEIS</name>
<dbReference type="SMART" id="SM00382">
    <property type="entry name" value="AAA"/>
    <property type="match status" value="1"/>
</dbReference>
<dbReference type="PANTHER" id="PTHR24220:SF689">
    <property type="entry name" value="LIPOPROTEIN-RELEASING SYSTEM ATP-BINDING PROTEIN LOLD"/>
    <property type="match status" value="1"/>
</dbReference>
<organism evidence="7 8">
    <name type="scientific">Chitinimonas prasina</name>
    <dbReference type="NCBI Taxonomy" id="1434937"/>
    <lineage>
        <taxon>Bacteria</taxon>
        <taxon>Pseudomonadati</taxon>
        <taxon>Pseudomonadota</taxon>
        <taxon>Betaproteobacteria</taxon>
        <taxon>Neisseriales</taxon>
        <taxon>Chitinibacteraceae</taxon>
        <taxon>Chitinimonas</taxon>
    </lineage>
</organism>
<dbReference type="InterPro" id="IPR017911">
    <property type="entry name" value="MacB-like_ATP-bd"/>
</dbReference>
<evidence type="ECO:0000313" key="8">
    <source>
        <dbReference type="Proteomes" id="UP001156706"/>
    </source>
</evidence>
<evidence type="ECO:0000256" key="2">
    <source>
        <dbReference type="ARBA" id="ARBA00022448"/>
    </source>
</evidence>
<accession>A0ABQ5YA63</accession>
<evidence type="ECO:0000256" key="5">
    <source>
        <dbReference type="ARBA" id="ARBA00022840"/>
    </source>
</evidence>
<keyword evidence="2" id="KW-0813">Transport</keyword>
<proteinExistence type="inferred from homology"/>
<keyword evidence="3" id="KW-0472">Membrane</keyword>
<gene>
    <name evidence="7" type="ORF">GCM10007907_04840</name>
</gene>